<keyword evidence="1" id="KW-0051">Antiviral defense</keyword>
<dbReference type="EMBL" id="QTSU01000003">
    <property type="protein sequence ID" value="RDZ26517.1"/>
    <property type="molecule type" value="Genomic_DNA"/>
</dbReference>
<gene>
    <name evidence="2" type="ORF">DX914_16130</name>
</gene>
<comment type="caution">
    <text evidence="2">The sequence shown here is derived from an EMBL/GenBank/DDBJ whole genome shotgun (WGS) entry which is preliminary data.</text>
</comment>
<keyword evidence="2" id="KW-0808">Transferase</keyword>
<dbReference type="Pfam" id="PF18144">
    <property type="entry name" value="SMODS"/>
    <property type="match status" value="1"/>
</dbReference>
<organism evidence="2 3">
    <name type="scientific">Lysobacter silvisoli</name>
    <dbReference type="NCBI Taxonomy" id="2293254"/>
    <lineage>
        <taxon>Bacteria</taxon>
        <taxon>Pseudomonadati</taxon>
        <taxon>Pseudomonadota</taxon>
        <taxon>Gammaproteobacteria</taxon>
        <taxon>Lysobacterales</taxon>
        <taxon>Lysobacteraceae</taxon>
        <taxon>Lysobacter</taxon>
    </lineage>
</organism>
<dbReference type="RefSeq" id="WP_115860624.1">
    <property type="nucleotide sequence ID" value="NZ_QTSU01000003.1"/>
</dbReference>
<accession>A0A371JY50</accession>
<evidence type="ECO:0000313" key="3">
    <source>
        <dbReference type="Proteomes" id="UP000264492"/>
    </source>
</evidence>
<sequence>MKHLQSLPPPFAEPLDALLADIAIRVQLSESNYKKAVARFHAIQEYIQREDSPLHDLVTLVYAQGSMAIGATISSKLENDEFDIDLIATLDLPSDTPPHRMLDLLEEAIAGEPGSRYYGKTTRCTRCVQVQYADGMHLDVTPMVRIETMPEKCGYIYHAPKRHATDDDTKIVANPWGFAQHFIEHTPKDVLFEAAFMARAREFETAHLLVEAQAEVEQVPEQEPMHAKSMAVIALQLLKRYRNVRYDQRDVRCPPSVMMAKVVADNAGHTGTLSEELLLQAGQLRGVLQEAQDRGRTVIVANPACAPDVFTDRWPDTLMAQQVFIGDLDEFIEKLQQLRGDVDLVQMQATLATMFGERATIEAVKQFNERTGQQIVYGQSRHTPGSGRIVLPTAAEVAALGVAAVPGIVRATPKHTHFGDEPCA</sequence>
<dbReference type="CDD" id="cd05400">
    <property type="entry name" value="NT_2-5OAS_ClassI-CCAase"/>
    <property type="match status" value="1"/>
</dbReference>
<dbReference type="GO" id="GO:0051607">
    <property type="term" value="P:defense response to virus"/>
    <property type="evidence" value="ECO:0007669"/>
    <property type="project" value="UniProtKB-KW"/>
</dbReference>
<protein>
    <submittedName>
        <fullName evidence="2">Nucleotidyltransferase</fullName>
    </submittedName>
</protein>
<dbReference type="InterPro" id="IPR006116">
    <property type="entry name" value="NT_2-5OAS_ClassI-CCAase"/>
</dbReference>
<keyword evidence="3" id="KW-1185">Reference proteome</keyword>
<evidence type="ECO:0000256" key="1">
    <source>
        <dbReference type="ARBA" id="ARBA00023118"/>
    </source>
</evidence>
<dbReference type="OrthoDB" id="1118920at2"/>
<name>A0A371JY50_9GAMM</name>
<dbReference type="Proteomes" id="UP000264492">
    <property type="component" value="Unassembled WGS sequence"/>
</dbReference>
<dbReference type="AlphaFoldDB" id="A0A371JY50"/>
<proteinExistence type="predicted"/>
<dbReference type="GO" id="GO:0016779">
    <property type="term" value="F:nucleotidyltransferase activity"/>
    <property type="evidence" value="ECO:0007669"/>
    <property type="project" value="InterPro"/>
</dbReference>
<evidence type="ECO:0000313" key="2">
    <source>
        <dbReference type="EMBL" id="RDZ26517.1"/>
    </source>
</evidence>
<reference evidence="2 3" key="1">
    <citation type="submission" date="2018-08" db="EMBL/GenBank/DDBJ databases">
        <title>Lysobacter sp. zong2l5, whole genome shotgun sequence.</title>
        <authorList>
            <person name="Zhang X."/>
            <person name="Feng G."/>
            <person name="Zhu H."/>
        </authorList>
    </citation>
    <scope>NUCLEOTIDE SEQUENCE [LARGE SCALE GENOMIC DNA]</scope>
    <source>
        <strain evidence="3">zong2l5</strain>
    </source>
</reference>